<evidence type="ECO:0000256" key="3">
    <source>
        <dbReference type="ARBA" id="ARBA00001933"/>
    </source>
</evidence>
<evidence type="ECO:0000256" key="9">
    <source>
        <dbReference type="ARBA" id="ARBA00022898"/>
    </source>
</evidence>
<name>A0A6G9YAS3_9NOCA</name>
<comment type="cofactor">
    <cofactor evidence="4">
        <name>Mn(2+)</name>
        <dbReference type="ChEBI" id="CHEBI:29035"/>
    </cofactor>
</comment>
<reference evidence="14 15" key="1">
    <citation type="journal article" date="2019" name="ACS Chem. Biol.">
        <title>Identification and Mobilization of a Cryptic Antibiotic Biosynthesis Gene Locus from a Human-Pathogenic Nocardia Isolate.</title>
        <authorList>
            <person name="Herisse M."/>
            <person name="Ishida K."/>
            <person name="Porter J.L."/>
            <person name="Howden B."/>
            <person name="Hertweck C."/>
            <person name="Stinear T.P."/>
            <person name="Pidot S.J."/>
        </authorList>
    </citation>
    <scope>NUCLEOTIDE SEQUENCE [LARGE SCALE GENOMIC DNA]</scope>
    <source>
        <strain evidence="14 15">AUSMDU00012717</strain>
    </source>
</reference>
<dbReference type="GO" id="GO:0003941">
    <property type="term" value="F:L-serine ammonia-lyase activity"/>
    <property type="evidence" value="ECO:0007669"/>
    <property type="project" value="TreeGrafter"/>
</dbReference>
<dbReference type="EC" id="4.3.1.19" evidence="7"/>
<accession>A0A6G9YAS3</accession>
<evidence type="ECO:0000313" key="14">
    <source>
        <dbReference type="EMBL" id="QIS10156.1"/>
    </source>
</evidence>
<dbReference type="SUPFAM" id="SSF53686">
    <property type="entry name" value="Tryptophan synthase beta subunit-like PLP-dependent enzymes"/>
    <property type="match status" value="1"/>
</dbReference>
<gene>
    <name evidence="14" type="ORF">F5544_11310</name>
</gene>
<dbReference type="Pfam" id="PF00291">
    <property type="entry name" value="PALP"/>
    <property type="match status" value="1"/>
</dbReference>
<dbReference type="GO" id="GO:0004794">
    <property type="term" value="F:threonine deaminase activity"/>
    <property type="evidence" value="ECO:0007669"/>
    <property type="project" value="UniProtKB-EC"/>
</dbReference>
<feature type="domain" description="Tryptophan synthase beta chain-like PALP" evidence="13">
    <location>
        <begin position="24"/>
        <end position="309"/>
    </location>
</feature>
<dbReference type="InterPro" id="IPR036052">
    <property type="entry name" value="TrpB-like_PALP_sf"/>
</dbReference>
<dbReference type="NCBIfam" id="NF005454">
    <property type="entry name" value="PRK07048.1"/>
    <property type="match status" value="1"/>
</dbReference>
<dbReference type="GO" id="GO:0030378">
    <property type="term" value="F:serine racemase activity"/>
    <property type="evidence" value="ECO:0007669"/>
    <property type="project" value="TreeGrafter"/>
</dbReference>
<sequence length="326" mass="34001">MPCVADDFTIDDVRAAAGRLAGVVHRTPVLTSRVLNKRVGAEVFLKCENFQRVGAFKFRGAYNAISQLTAEQLARGVVAWSSGNHAQAVALSARLLGTSAVIVMPADAPASKLAATKEYGAEIVTYDRYTEDRTAIGEALAAEHGRTPIPPFDHPQVMAGQGTAALELIEETGPLDAFLTPIGGGGLMAGCATAVTALSPGARIIGVEPVDGDDTKRSLEAGHRIRIPVPHTIADAQANETPGELTFAVNRRLVDQIALVTDDQLTTAMSFLFDTMKIVAEPTGAAGVAALLADQISLPDARVGIVISGGNINTTRFTHLVGALSG</sequence>
<evidence type="ECO:0000256" key="6">
    <source>
        <dbReference type="ARBA" id="ARBA00010869"/>
    </source>
</evidence>
<comment type="cofactor">
    <cofactor evidence="3">
        <name>pyridoxal 5'-phosphate</name>
        <dbReference type="ChEBI" id="CHEBI:597326"/>
    </cofactor>
</comment>
<evidence type="ECO:0000313" key="15">
    <source>
        <dbReference type="Proteomes" id="UP000503540"/>
    </source>
</evidence>
<dbReference type="InterPro" id="IPR001926">
    <property type="entry name" value="TrpB-like_PALP"/>
</dbReference>
<evidence type="ECO:0000256" key="1">
    <source>
        <dbReference type="ARBA" id="ARBA00001274"/>
    </source>
</evidence>
<evidence type="ECO:0000256" key="5">
    <source>
        <dbReference type="ARBA" id="ARBA00001946"/>
    </source>
</evidence>
<dbReference type="Gene3D" id="3.40.50.1100">
    <property type="match status" value="2"/>
</dbReference>
<keyword evidence="8" id="KW-0460">Magnesium</keyword>
<evidence type="ECO:0000256" key="8">
    <source>
        <dbReference type="ARBA" id="ARBA00022842"/>
    </source>
</evidence>
<dbReference type="GO" id="GO:0030170">
    <property type="term" value="F:pyridoxal phosphate binding"/>
    <property type="evidence" value="ECO:0007669"/>
    <property type="project" value="InterPro"/>
</dbReference>
<dbReference type="PROSITE" id="PS00165">
    <property type="entry name" value="DEHYDRATASE_SER_THR"/>
    <property type="match status" value="1"/>
</dbReference>
<dbReference type="PANTHER" id="PTHR43050:SF1">
    <property type="entry name" value="SERINE RACEMASE"/>
    <property type="match status" value="1"/>
</dbReference>
<dbReference type="FunFam" id="3.40.50.1100:FF:000007">
    <property type="entry name" value="L-threonine dehydratase catabolic TdcB"/>
    <property type="match status" value="1"/>
</dbReference>
<dbReference type="FunFam" id="3.40.50.1100:FF:000005">
    <property type="entry name" value="Threonine dehydratase catabolic"/>
    <property type="match status" value="1"/>
</dbReference>
<evidence type="ECO:0000256" key="7">
    <source>
        <dbReference type="ARBA" id="ARBA00012096"/>
    </source>
</evidence>
<dbReference type="GO" id="GO:0018114">
    <property type="term" value="F:threonine racemase activity"/>
    <property type="evidence" value="ECO:0007669"/>
    <property type="project" value="TreeGrafter"/>
</dbReference>
<evidence type="ECO:0000256" key="11">
    <source>
        <dbReference type="ARBA" id="ARBA00025527"/>
    </source>
</evidence>
<keyword evidence="15" id="KW-1185">Reference proteome</keyword>
<evidence type="ECO:0000256" key="2">
    <source>
        <dbReference type="ARBA" id="ARBA00001913"/>
    </source>
</evidence>
<dbReference type="AlphaFoldDB" id="A0A6G9YAS3"/>
<keyword evidence="9" id="KW-0663">Pyridoxal phosphate</keyword>
<dbReference type="PANTHER" id="PTHR43050">
    <property type="entry name" value="SERINE / THREONINE RACEMASE FAMILY MEMBER"/>
    <property type="match status" value="1"/>
</dbReference>
<evidence type="ECO:0000256" key="12">
    <source>
        <dbReference type="ARBA" id="ARBA00031427"/>
    </source>
</evidence>
<evidence type="ECO:0000259" key="13">
    <source>
        <dbReference type="Pfam" id="PF00291"/>
    </source>
</evidence>
<dbReference type="KEGG" id="nah:F5544_11310"/>
<evidence type="ECO:0000256" key="4">
    <source>
        <dbReference type="ARBA" id="ARBA00001936"/>
    </source>
</evidence>
<evidence type="ECO:0000256" key="10">
    <source>
        <dbReference type="ARBA" id="ARBA00023239"/>
    </source>
</evidence>
<comment type="cofactor">
    <cofactor evidence="2">
        <name>Ca(2+)</name>
        <dbReference type="ChEBI" id="CHEBI:29108"/>
    </cofactor>
</comment>
<organism evidence="14 15">
    <name type="scientific">Nocardia arthritidis</name>
    <dbReference type="NCBI Taxonomy" id="228602"/>
    <lineage>
        <taxon>Bacteria</taxon>
        <taxon>Bacillati</taxon>
        <taxon>Actinomycetota</taxon>
        <taxon>Actinomycetes</taxon>
        <taxon>Mycobacteriales</taxon>
        <taxon>Nocardiaceae</taxon>
        <taxon>Nocardia</taxon>
    </lineage>
</organism>
<dbReference type="EMBL" id="CP046172">
    <property type="protein sequence ID" value="QIS10156.1"/>
    <property type="molecule type" value="Genomic_DNA"/>
</dbReference>
<dbReference type="Proteomes" id="UP000503540">
    <property type="component" value="Chromosome"/>
</dbReference>
<comment type="similarity">
    <text evidence="6">Belongs to the serine/threonine dehydratase family.</text>
</comment>
<comment type="cofactor">
    <cofactor evidence="5">
        <name>Mg(2+)</name>
        <dbReference type="ChEBI" id="CHEBI:18420"/>
    </cofactor>
</comment>
<dbReference type="CDD" id="cd01562">
    <property type="entry name" value="Thr-dehyd"/>
    <property type="match status" value="1"/>
</dbReference>
<comment type="function">
    <text evidence="11">Catalyzes the anaerobic formation of alpha-ketobutyrate and ammonia from threonine in a two-step reaction. The first step involved a dehydration of threonine and a production of enamine intermediates (aminocrotonate), which tautomerizes to its imine form (iminobutyrate). Both intermediates are unstable and short-lived. The second step is the nonenzymatic hydrolysis of the enamine/imine intermediates to form 2-ketobutyrate and free ammonia. In the low water environment of the cell, the second step is accelerated by RidA.</text>
</comment>
<protein>
    <recommendedName>
        <fullName evidence="7">threonine ammonia-lyase</fullName>
        <ecNumber evidence="7">4.3.1.19</ecNumber>
    </recommendedName>
    <alternativeName>
        <fullName evidence="12">Threonine deaminase</fullName>
    </alternativeName>
</protein>
<dbReference type="GO" id="GO:0005524">
    <property type="term" value="F:ATP binding"/>
    <property type="evidence" value="ECO:0007669"/>
    <property type="project" value="TreeGrafter"/>
</dbReference>
<comment type="catalytic activity">
    <reaction evidence="1">
        <text>L-threonine = 2-oxobutanoate + NH4(+)</text>
        <dbReference type="Rhea" id="RHEA:22108"/>
        <dbReference type="ChEBI" id="CHEBI:16763"/>
        <dbReference type="ChEBI" id="CHEBI:28938"/>
        <dbReference type="ChEBI" id="CHEBI:57926"/>
        <dbReference type="EC" id="4.3.1.19"/>
    </reaction>
</comment>
<dbReference type="GO" id="GO:0070179">
    <property type="term" value="P:D-serine biosynthetic process"/>
    <property type="evidence" value="ECO:0007669"/>
    <property type="project" value="TreeGrafter"/>
</dbReference>
<dbReference type="GO" id="GO:0000287">
    <property type="term" value="F:magnesium ion binding"/>
    <property type="evidence" value="ECO:0007669"/>
    <property type="project" value="TreeGrafter"/>
</dbReference>
<dbReference type="InterPro" id="IPR000634">
    <property type="entry name" value="Ser/Thr_deHydtase_PyrdxlP-BS"/>
</dbReference>
<keyword evidence="10 14" id="KW-0456">Lyase</keyword>
<proteinExistence type="inferred from homology"/>